<name>A0A3A4R5K4_9BACT</name>
<gene>
    <name evidence="2" type="ORF">C4541_05160</name>
</gene>
<dbReference type="PANTHER" id="PTHR47618">
    <property type="entry name" value="BIFUNCTIONAL OLIGORIBONUCLEASE AND PAP PHOSPHATASE NRNA"/>
    <property type="match status" value="1"/>
</dbReference>
<dbReference type="InterPro" id="IPR038763">
    <property type="entry name" value="DHH_sf"/>
</dbReference>
<protein>
    <submittedName>
        <fullName evidence="2">Phosphoesterase</fullName>
    </submittedName>
</protein>
<evidence type="ECO:0000313" key="3">
    <source>
        <dbReference type="Proteomes" id="UP000266426"/>
    </source>
</evidence>
<proteinExistence type="predicted"/>
<dbReference type="PANTHER" id="PTHR47618:SF1">
    <property type="entry name" value="BIFUNCTIONAL OLIGORIBONUCLEASE AND PAP PHOSPHATASE NRNA"/>
    <property type="match status" value="1"/>
</dbReference>
<accession>A0A3A4R5K4</accession>
<reference evidence="2 3" key="1">
    <citation type="journal article" date="2017" name="ISME J.">
        <title>Energy and carbon metabolisms in a deep terrestrial subsurface fluid microbial community.</title>
        <authorList>
            <person name="Momper L."/>
            <person name="Jungbluth S.P."/>
            <person name="Lee M.D."/>
            <person name="Amend J.P."/>
        </authorList>
    </citation>
    <scope>NUCLEOTIDE SEQUENCE [LARGE SCALE GENOMIC DNA]</scope>
    <source>
        <strain evidence="2">SURF_26</strain>
    </source>
</reference>
<dbReference type="Gene3D" id="3.90.1640.10">
    <property type="entry name" value="inorganic pyrophosphatase (n-terminal core)"/>
    <property type="match status" value="1"/>
</dbReference>
<dbReference type="InterPro" id="IPR051319">
    <property type="entry name" value="Oligoribo/pAp-PDE_c-di-AMP_PDE"/>
</dbReference>
<dbReference type="EMBL" id="QZJZ01000039">
    <property type="protein sequence ID" value="RJP59923.1"/>
    <property type="molecule type" value="Genomic_DNA"/>
</dbReference>
<evidence type="ECO:0000313" key="2">
    <source>
        <dbReference type="EMBL" id="RJP59923.1"/>
    </source>
</evidence>
<dbReference type="Proteomes" id="UP000266426">
    <property type="component" value="Unassembled WGS sequence"/>
</dbReference>
<sequence length="356" mass="39846">MESFIDGKIRELQNILSSKKSVVILMHDNPDPDAIASAWALHHLLKRRFGVNSIISYGGIIARAENKAMVKHLNIPLVPWNKIEISKHSDIALVDTQPGVGNNSLPSKITPLMVIDHHPISSKIKLKFRPAFYDIRDNVGATTSILYEYLSSCEFPIPKLLATAMFYGISSETRNLGREAVDLDQTAYIELFPHTSKRILANITHPKNTREYFAVLAHGLNTAMANDTTAFCHLGEVNHPDYIHQIADLMLTCENIRWSLCTGWWGPVLYLSLRATNNRAKAGVMVRKLVGSHGKAGGHDTMAGGKLEYTCQVTDTMRQTVESLISKRFARYCGRTRLRDYRSMTLLDKPLSSAND</sequence>
<dbReference type="SUPFAM" id="SSF64182">
    <property type="entry name" value="DHH phosphoesterases"/>
    <property type="match status" value="1"/>
</dbReference>
<feature type="domain" description="DDH" evidence="1">
    <location>
        <begin position="22"/>
        <end position="169"/>
    </location>
</feature>
<evidence type="ECO:0000259" key="1">
    <source>
        <dbReference type="Pfam" id="PF01368"/>
    </source>
</evidence>
<dbReference type="InterPro" id="IPR001667">
    <property type="entry name" value="DDH_dom"/>
</dbReference>
<organism evidence="2 3">
    <name type="scientific">Candidatus Auribacter fodinae</name>
    <dbReference type="NCBI Taxonomy" id="2093366"/>
    <lineage>
        <taxon>Bacteria</taxon>
        <taxon>Pseudomonadati</taxon>
        <taxon>Candidatus Auribacterota</taxon>
        <taxon>Candidatus Auribacteria</taxon>
        <taxon>Candidatus Auribacterales</taxon>
        <taxon>Candidatus Auribacteraceae</taxon>
        <taxon>Candidatus Auribacter</taxon>
    </lineage>
</organism>
<comment type="caution">
    <text evidence="2">The sequence shown here is derived from an EMBL/GenBank/DDBJ whole genome shotgun (WGS) entry which is preliminary data.</text>
</comment>
<dbReference type="Pfam" id="PF01368">
    <property type="entry name" value="DHH"/>
    <property type="match status" value="1"/>
</dbReference>
<dbReference type="AlphaFoldDB" id="A0A3A4R5K4"/>